<dbReference type="Proteomes" id="UP000008810">
    <property type="component" value="Chromosome 1"/>
</dbReference>
<protein>
    <submittedName>
        <fullName evidence="1 2">Uncharacterized protein</fullName>
    </submittedName>
</protein>
<keyword evidence="3" id="KW-1185">Reference proteome</keyword>
<accession>A0A2K2DV12</accession>
<dbReference type="AlphaFoldDB" id="A0A2K2DV12"/>
<proteinExistence type="predicted"/>
<evidence type="ECO:0000313" key="2">
    <source>
        <dbReference type="EnsemblPlants" id="PNT78118"/>
    </source>
</evidence>
<organism evidence="1">
    <name type="scientific">Brachypodium distachyon</name>
    <name type="common">Purple false brome</name>
    <name type="synonym">Trachynia distachya</name>
    <dbReference type="NCBI Taxonomy" id="15368"/>
    <lineage>
        <taxon>Eukaryota</taxon>
        <taxon>Viridiplantae</taxon>
        <taxon>Streptophyta</taxon>
        <taxon>Embryophyta</taxon>
        <taxon>Tracheophyta</taxon>
        <taxon>Spermatophyta</taxon>
        <taxon>Magnoliopsida</taxon>
        <taxon>Liliopsida</taxon>
        <taxon>Poales</taxon>
        <taxon>Poaceae</taxon>
        <taxon>BOP clade</taxon>
        <taxon>Pooideae</taxon>
        <taxon>Stipodae</taxon>
        <taxon>Brachypodieae</taxon>
        <taxon>Brachypodium</taxon>
    </lineage>
</organism>
<reference evidence="1 2" key="1">
    <citation type="journal article" date="2010" name="Nature">
        <title>Genome sequencing and analysis of the model grass Brachypodium distachyon.</title>
        <authorList>
            <consortium name="International Brachypodium Initiative"/>
        </authorList>
    </citation>
    <scope>NUCLEOTIDE SEQUENCE [LARGE SCALE GENOMIC DNA]</scope>
    <source>
        <strain evidence="1 2">Bd21</strain>
    </source>
</reference>
<dbReference type="EMBL" id="CM000880">
    <property type="protein sequence ID" value="PNT78118.1"/>
    <property type="molecule type" value="Genomic_DNA"/>
</dbReference>
<sequence>MPMMSTAPVTPICQLPILFPTWANSTATLLAVSLLPPVKSNASLGANQSWPPAAHSEYVKIMYSLVFFTCDDERQRKICLLSITIAKFCNLVLVPCNRIRERESTQRPWPRVESVGHWLEHDPKC</sequence>
<dbReference type="InParanoid" id="A0A2K2DV12"/>
<reference evidence="2" key="3">
    <citation type="submission" date="2018-08" db="UniProtKB">
        <authorList>
            <consortium name="EnsemblPlants"/>
        </authorList>
    </citation>
    <scope>IDENTIFICATION</scope>
    <source>
        <strain evidence="2">cv. Bd21</strain>
    </source>
</reference>
<gene>
    <name evidence="1" type="ORF">BRADI_1g73871v3</name>
</gene>
<dbReference type="Gramene" id="PNT78118">
    <property type="protein sequence ID" value="PNT78118"/>
    <property type="gene ID" value="BRADI_1g73871v3"/>
</dbReference>
<reference evidence="1" key="2">
    <citation type="submission" date="2017-06" db="EMBL/GenBank/DDBJ databases">
        <title>WGS assembly of Brachypodium distachyon.</title>
        <authorList>
            <consortium name="The International Brachypodium Initiative"/>
            <person name="Lucas S."/>
            <person name="Harmon-Smith M."/>
            <person name="Lail K."/>
            <person name="Tice H."/>
            <person name="Grimwood J."/>
            <person name="Bruce D."/>
            <person name="Barry K."/>
            <person name="Shu S."/>
            <person name="Lindquist E."/>
            <person name="Wang M."/>
            <person name="Pitluck S."/>
            <person name="Vogel J.P."/>
            <person name="Garvin D.F."/>
            <person name="Mockler T.C."/>
            <person name="Schmutz J."/>
            <person name="Rokhsar D."/>
            <person name="Bevan M.W."/>
        </authorList>
    </citation>
    <scope>NUCLEOTIDE SEQUENCE</scope>
    <source>
        <strain evidence="1">Bd21</strain>
    </source>
</reference>
<evidence type="ECO:0000313" key="3">
    <source>
        <dbReference type="Proteomes" id="UP000008810"/>
    </source>
</evidence>
<evidence type="ECO:0000313" key="1">
    <source>
        <dbReference type="EMBL" id="PNT78118.1"/>
    </source>
</evidence>
<name>A0A2K2DV12_BRADI</name>
<dbReference type="EnsemblPlants" id="PNT78118">
    <property type="protein sequence ID" value="PNT78118"/>
    <property type="gene ID" value="BRADI_1g73871v3"/>
</dbReference>